<evidence type="ECO:0000256" key="3">
    <source>
        <dbReference type="ARBA" id="ARBA00022989"/>
    </source>
</evidence>
<dbReference type="HOGENOM" id="CLU_050573_0_0_1"/>
<feature type="compositionally biased region" description="Polar residues" evidence="5">
    <location>
        <begin position="241"/>
        <end position="253"/>
    </location>
</feature>
<dbReference type="InterPro" id="IPR019402">
    <property type="entry name" value="CWH43_N"/>
</dbReference>
<organism evidence="8 9">
    <name type="scientific">Exophiala mesophila</name>
    <name type="common">Black yeast-like fungus</name>
    <dbReference type="NCBI Taxonomy" id="212818"/>
    <lineage>
        <taxon>Eukaryota</taxon>
        <taxon>Fungi</taxon>
        <taxon>Dikarya</taxon>
        <taxon>Ascomycota</taxon>
        <taxon>Pezizomycotina</taxon>
        <taxon>Eurotiomycetes</taxon>
        <taxon>Chaetothyriomycetidae</taxon>
        <taxon>Chaetothyriales</taxon>
        <taxon>Herpotrichiellaceae</taxon>
        <taxon>Exophiala</taxon>
    </lineage>
</organism>
<evidence type="ECO:0000256" key="4">
    <source>
        <dbReference type="ARBA" id="ARBA00023136"/>
    </source>
</evidence>
<evidence type="ECO:0000313" key="9">
    <source>
        <dbReference type="Proteomes" id="UP000054302"/>
    </source>
</evidence>
<dbReference type="VEuPathDB" id="FungiDB:PV10_02034"/>
<dbReference type="GO" id="GO:0005886">
    <property type="term" value="C:plasma membrane"/>
    <property type="evidence" value="ECO:0007669"/>
    <property type="project" value="TreeGrafter"/>
</dbReference>
<keyword evidence="3 6" id="KW-1133">Transmembrane helix</keyword>
<evidence type="ECO:0000313" key="8">
    <source>
        <dbReference type="EMBL" id="KIV94250.1"/>
    </source>
</evidence>
<dbReference type="InterPro" id="IPR050911">
    <property type="entry name" value="DRAM/TMEM150_Autophagy_Mod"/>
</dbReference>
<dbReference type="OrthoDB" id="10032492at2759"/>
<accession>A0A0D1WXS9</accession>
<keyword evidence="2 6" id="KW-0812">Transmembrane</keyword>
<dbReference type="PANTHER" id="PTHR21324">
    <property type="entry name" value="FASTING-INDUCIBLE INTEGRAL MEMBRANE PROTEIN TM6P1-RELATED"/>
    <property type="match status" value="1"/>
</dbReference>
<protein>
    <recommendedName>
        <fullName evidence="7">CWH43-like N-terminal domain-containing protein</fullName>
    </recommendedName>
</protein>
<feature type="transmembrane region" description="Helical" evidence="6">
    <location>
        <begin position="97"/>
        <end position="118"/>
    </location>
</feature>
<dbReference type="PANTHER" id="PTHR21324:SF2">
    <property type="entry name" value="EG:22E5.9 PROTEIN"/>
    <property type="match status" value="1"/>
</dbReference>
<reference evidence="8 9" key="1">
    <citation type="submission" date="2015-01" db="EMBL/GenBank/DDBJ databases">
        <title>The Genome Sequence of Exophiala mesophila CBS40295.</title>
        <authorList>
            <consortium name="The Broad Institute Genomics Platform"/>
            <person name="Cuomo C."/>
            <person name="de Hoog S."/>
            <person name="Gorbushina A."/>
            <person name="Stielow B."/>
            <person name="Teixiera M."/>
            <person name="Abouelleil A."/>
            <person name="Chapman S.B."/>
            <person name="Priest M."/>
            <person name="Young S.K."/>
            <person name="Wortman J."/>
            <person name="Nusbaum C."/>
            <person name="Birren B."/>
        </authorList>
    </citation>
    <scope>NUCLEOTIDE SEQUENCE [LARGE SCALE GENOMIC DNA]</scope>
    <source>
        <strain evidence="8 9">CBS 40295</strain>
    </source>
</reference>
<feature type="transmembrane region" description="Helical" evidence="6">
    <location>
        <begin position="195"/>
        <end position="216"/>
    </location>
</feature>
<name>A0A0D1WXS9_EXOME</name>
<evidence type="ECO:0000256" key="1">
    <source>
        <dbReference type="ARBA" id="ARBA00004127"/>
    </source>
</evidence>
<dbReference type="EMBL" id="KN847521">
    <property type="protein sequence ID" value="KIV94250.1"/>
    <property type="molecule type" value="Genomic_DNA"/>
</dbReference>
<evidence type="ECO:0000259" key="7">
    <source>
        <dbReference type="Pfam" id="PF10277"/>
    </source>
</evidence>
<dbReference type="Pfam" id="PF10277">
    <property type="entry name" value="Frag1"/>
    <property type="match status" value="1"/>
</dbReference>
<dbReference type="GeneID" id="27319879"/>
<dbReference type="RefSeq" id="XP_016225824.1">
    <property type="nucleotide sequence ID" value="XM_016366306.1"/>
</dbReference>
<keyword evidence="4 6" id="KW-0472">Membrane</keyword>
<feature type="compositionally biased region" description="Polar residues" evidence="5">
    <location>
        <begin position="280"/>
        <end position="296"/>
    </location>
</feature>
<dbReference type="GO" id="GO:0012505">
    <property type="term" value="C:endomembrane system"/>
    <property type="evidence" value="ECO:0007669"/>
    <property type="project" value="UniProtKB-SubCell"/>
</dbReference>
<dbReference type="OMA" id="YRSQHRI"/>
<gene>
    <name evidence="8" type="ORF">PV10_02034</name>
</gene>
<evidence type="ECO:0000256" key="5">
    <source>
        <dbReference type="SAM" id="MobiDB-lite"/>
    </source>
</evidence>
<feature type="region of interest" description="Disordered" evidence="5">
    <location>
        <begin position="229"/>
        <end position="296"/>
    </location>
</feature>
<dbReference type="AlphaFoldDB" id="A0A0D1WXS9"/>
<keyword evidence="9" id="KW-1185">Reference proteome</keyword>
<proteinExistence type="predicted"/>
<dbReference type="Proteomes" id="UP000054302">
    <property type="component" value="Unassembled WGS sequence"/>
</dbReference>
<evidence type="ECO:0000256" key="2">
    <source>
        <dbReference type="ARBA" id="ARBA00022692"/>
    </source>
</evidence>
<comment type="subcellular location">
    <subcellularLocation>
        <location evidence="1">Endomembrane system</location>
        <topology evidence="1">Multi-pass membrane protein</topology>
    </subcellularLocation>
</comment>
<feature type="domain" description="CWH43-like N-terminal" evidence="7">
    <location>
        <begin position="6"/>
        <end position="219"/>
    </location>
</feature>
<feature type="transmembrane region" description="Helical" evidence="6">
    <location>
        <begin position="59"/>
        <end position="77"/>
    </location>
</feature>
<sequence>MWYLGSWIFPIISASMWLGMLLAMFITWEVEGSPQYPSMEEGQNIAYISDVGAYGLKPLFITGSVITTVALDLGFIAERWLRHTGRLVPNTSRAQKVLSVLSIIFAIAGSAGLILLSIFDTYRHNRLHNLFLLVFIGGFILSAVFLCAEYQRLGIHYRQHRILRISFWVKLAFILVELTLAAVFVGTTFTHHRNVAAIFEWIVALVFTGYILSFLLDLLPSINTKNHVPQGWRDADPEKTPNGQPLTHDSQGPNADGQDLIGHGASRDTSAVNDRPLQPPSNGSVHLPGSQNQGRY</sequence>
<dbReference type="STRING" id="212818.A0A0D1WXS9"/>
<feature type="transmembrane region" description="Helical" evidence="6">
    <location>
        <begin position="7"/>
        <end position="28"/>
    </location>
</feature>
<feature type="transmembrane region" description="Helical" evidence="6">
    <location>
        <begin position="168"/>
        <end position="189"/>
    </location>
</feature>
<feature type="transmembrane region" description="Helical" evidence="6">
    <location>
        <begin position="130"/>
        <end position="148"/>
    </location>
</feature>
<evidence type="ECO:0000256" key="6">
    <source>
        <dbReference type="SAM" id="Phobius"/>
    </source>
</evidence>